<comment type="cofactor">
    <cofactor evidence="1">
        <name>pyridoxal 5'-phosphate</name>
        <dbReference type="ChEBI" id="CHEBI:597326"/>
    </cofactor>
</comment>
<dbReference type="PANTHER" id="PTHR45688:SF1">
    <property type="entry name" value="ETHANOLAMINE-PHOSPHATE PHOSPHO-LYASE"/>
    <property type="match status" value="1"/>
</dbReference>
<dbReference type="PROSITE" id="PS00600">
    <property type="entry name" value="AA_TRANSFER_CLASS_3"/>
    <property type="match status" value="1"/>
</dbReference>
<evidence type="ECO:0000313" key="15">
    <source>
        <dbReference type="Proteomes" id="UP000322234"/>
    </source>
</evidence>
<keyword evidence="15" id="KW-1185">Reference proteome</keyword>
<keyword evidence="5" id="KW-0663">Pyridoxal phosphate</keyword>
<comment type="caution">
    <text evidence="14">The sequence shown here is derived from an EMBL/GenBank/DDBJ whole genome shotgun (WGS) entry which is preliminary data.</text>
</comment>
<dbReference type="PANTHER" id="PTHR45688">
    <property type="match status" value="1"/>
</dbReference>
<dbReference type="Gene3D" id="3.90.1150.10">
    <property type="entry name" value="Aspartate Aminotransferase, domain 1"/>
    <property type="match status" value="1"/>
</dbReference>
<comment type="catalytic activity">
    <reaction evidence="12">
        <text>phosphoethanolamine + H2O = acetaldehyde + NH4(+) + phosphate</text>
        <dbReference type="Rhea" id="RHEA:17889"/>
        <dbReference type="ChEBI" id="CHEBI:15343"/>
        <dbReference type="ChEBI" id="CHEBI:15377"/>
        <dbReference type="ChEBI" id="CHEBI:28938"/>
        <dbReference type="ChEBI" id="CHEBI:43474"/>
        <dbReference type="ChEBI" id="CHEBI:58190"/>
        <dbReference type="EC" id="4.2.3.2"/>
    </reaction>
</comment>
<name>A0A6B0QX01_9CETA</name>
<proteinExistence type="inferred from homology"/>
<evidence type="ECO:0000256" key="5">
    <source>
        <dbReference type="ARBA" id="ARBA00022898"/>
    </source>
</evidence>
<evidence type="ECO:0000256" key="11">
    <source>
        <dbReference type="ARBA" id="ARBA00041584"/>
    </source>
</evidence>
<gene>
    <name evidence="14" type="ORF">E5288_WYG011971</name>
</gene>
<evidence type="ECO:0000256" key="1">
    <source>
        <dbReference type="ARBA" id="ARBA00001933"/>
    </source>
</evidence>
<accession>A0A6B0QX01</accession>
<dbReference type="InterPro" id="IPR015422">
    <property type="entry name" value="PyrdxlP-dep_Trfase_small"/>
</dbReference>
<dbReference type="EMBL" id="VBQZ03000008">
    <property type="protein sequence ID" value="MXQ81582.1"/>
    <property type="molecule type" value="Genomic_DNA"/>
</dbReference>
<keyword evidence="6" id="KW-0496">Mitochondrion</keyword>
<reference evidence="14" key="1">
    <citation type="submission" date="2019-10" db="EMBL/GenBank/DDBJ databases">
        <title>The sequence and de novo assembly of the wild yak genome.</title>
        <authorList>
            <person name="Liu Y."/>
        </authorList>
    </citation>
    <scope>NUCLEOTIDE SEQUENCE [LARGE SCALE GENOMIC DNA]</scope>
    <source>
        <strain evidence="14">WY2019</strain>
    </source>
</reference>
<dbReference type="Pfam" id="PF00202">
    <property type="entry name" value="Aminotran_3"/>
    <property type="match status" value="1"/>
</dbReference>
<evidence type="ECO:0000256" key="12">
    <source>
        <dbReference type="ARBA" id="ARBA00047688"/>
    </source>
</evidence>
<feature type="compositionally biased region" description="Basic and acidic residues" evidence="13">
    <location>
        <begin position="203"/>
        <end position="219"/>
    </location>
</feature>
<dbReference type="EC" id="4.2.3.2" evidence="9"/>
<evidence type="ECO:0000256" key="10">
    <source>
        <dbReference type="ARBA" id="ARBA00040022"/>
    </source>
</evidence>
<feature type="compositionally biased region" description="Low complexity" evidence="13">
    <location>
        <begin position="178"/>
        <end position="200"/>
    </location>
</feature>
<dbReference type="GO" id="GO:0050459">
    <property type="term" value="F:ethanolamine-phosphate phospho-lyase activity"/>
    <property type="evidence" value="ECO:0007669"/>
    <property type="project" value="UniProtKB-EC"/>
</dbReference>
<organism evidence="14 15">
    <name type="scientific">Bos mutus</name>
    <name type="common">wild yak</name>
    <dbReference type="NCBI Taxonomy" id="72004"/>
    <lineage>
        <taxon>Eukaryota</taxon>
        <taxon>Metazoa</taxon>
        <taxon>Chordata</taxon>
        <taxon>Craniata</taxon>
        <taxon>Vertebrata</taxon>
        <taxon>Euteleostomi</taxon>
        <taxon>Mammalia</taxon>
        <taxon>Eutheria</taxon>
        <taxon>Laurasiatheria</taxon>
        <taxon>Artiodactyla</taxon>
        <taxon>Ruminantia</taxon>
        <taxon>Pecora</taxon>
        <taxon>Bovidae</taxon>
        <taxon>Bovinae</taxon>
        <taxon>Bos</taxon>
    </lineage>
</organism>
<dbReference type="GO" id="GO:0005739">
    <property type="term" value="C:mitochondrion"/>
    <property type="evidence" value="ECO:0007669"/>
    <property type="project" value="UniProtKB-SubCell"/>
</dbReference>
<evidence type="ECO:0000256" key="9">
    <source>
        <dbReference type="ARBA" id="ARBA00039127"/>
    </source>
</evidence>
<dbReference type="InterPro" id="IPR015424">
    <property type="entry name" value="PyrdxlP-dep_Trfase"/>
</dbReference>
<feature type="region of interest" description="Disordered" evidence="13">
    <location>
        <begin position="378"/>
        <end position="469"/>
    </location>
</feature>
<feature type="compositionally biased region" description="Basic and acidic residues" evidence="13">
    <location>
        <begin position="440"/>
        <end position="463"/>
    </location>
</feature>
<dbReference type="Pfam" id="PF01391">
    <property type="entry name" value="Collagen"/>
    <property type="match status" value="5"/>
</dbReference>
<evidence type="ECO:0000256" key="7">
    <source>
        <dbReference type="ARBA" id="ARBA00023239"/>
    </source>
</evidence>
<dbReference type="InterPro" id="IPR005814">
    <property type="entry name" value="Aminotrans_3"/>
</dbReference>
<feature type="region of interest" description="Disordered" evidence="13">
    <location>
        <begin position="20"/>
        <end position="47"/>
    </location>
</feature>
<dbReference type="FunFam" id="3.40.640.10:FF:000058">
    <property type="entry name" value="ethanolamine-phosphate phospho-lyase isoform X1"/>
    <property type="match status" value="1"/>
</dbReference>
<feature type="compositionally biased region" description="Basic and acidic residues" evidence="13">
    <location>
        <begin position="240"/>
        <end position="249"/>
    </location>
</feature>
<dbReference type="SUPFAM" id="SSF53383">
    <property type="entry name" value="PLP-dependent transferases"/>
    <property type="match status" value="1"/>
</dbReference>
<comment type="similarity">
    <text evidence="3">Belongs to the class-III pyridoxal-phosphate-dependent aminotransferase family.</text>
</comment>
<comment type="subcellular location">
    <subcellularLocation>
        <location evidence="2">Mitochondrion</location>
    </subcellularLocation>
</comment>
<dbReference type="AlphaFoldDB" id="A0A6B0QX01"/>
<dbReference type="InterPro" id="IPR015421">
    <property type="entry name" value="PyrdxlP-dep_Trfase_major"/>
</dbReference>
<keyword evidence="7" id="KW-0456">Lyase</keyword>
<dbReference type="GO" id="GO:0008483">
    <property type="term" value="F:transaminase activity"/>
    <property type="evidence" value="ECO:0007669"/>
    <property type="project" value="InterPro"/>
</dbReference>
<sequence>MKQFGTFALAVSSLSGTQMQCEFKMERQRGPPGKRGKRGRRGESGPPVSIFADFWLFCVNQDHGQPGPQGPPGPKGDKGPLGPPGQKGSVGVPGIPGMNGQKGEPGLPGAVGQNGIPGLKGEPGEQGVKGDAGENGPKGDTGEKGDPGSSAAGIKGEPGESGRPGQKGEPGLPGLPGLPGIKGEPGFIGPQGEPGLPGLPGTKGERGEAGPPGRGDRGEPGAPGPKGKQGESGTRGPKGSKGDRGDKGDSGALGPRGPPGQKGDPGATEIIDYNGNLHEALQANIFSFIWFNGEPGSPGVPGVDGEQGLKGSKGDMGDPGMPGEKGGIGLPGLPGANGMKGEKGDSGLPGPQGPSVIPHTNLCSCHLCHTHQPCYTQGASGLDGKPGSRGTDGPMGPHGPAGPKGERGEKGAMGEPGPRGPYGLPGKDGEPGLDGFPGPRGEKGDLGEKGEKGFRGVKGEKGEPGQPGLDGLDAPCQLGPDGLPMPGCWQKIGQACNRIFLKARGPNEGKQGRAAAEAVRGLRTRAQGLERETSGGARHPATMCELYSKQETLALRRKHIGPSCKVFFAADPIKIVRAQRQYMFDEKGDQYLDCINNVAHVGHCHPEVVKAAQKQMELLNTNSRFLHDNIVEYAKRLSATLPDRLSVCYFTNSGSEANDLALRLARQFRGHQDVITLDHAYHGHLSSLIEISPYKFQKGKDVKKEFVHVAPAPDTYRGKYREDHADPASAYADEVKKIIDEAHNSGRKIAAFIAESMQSCGGQIIPPAGYFQKVAEYVRGAGGVFIADEVQVGFGRVGKHFWSFQMFGEDFVPDIVTMGKPMGNGHPMACVVTTKEIAEAFSASGMEYFNTYGGNPVSSAVGLAVLDVIKNEDLQGNATRVGNYLTELLNKQKTKHTLIGDIRGVGLFIGIDLVKDHQQRTPATAEAQHIIYKMKEKRVLLSADGPHRNVLKIKPPMCFTEEDAKFMVEQLDGILTDSPTLVLYQIWLDSGCYNLGMQADMAPQEGIAASWGKKNRISAFQKHQM</sequence>
<dbReference type="GO" id="GO:0030170">
    <property type="term" value="F:pyridoxal phosphate binding"/>
    <property type="evidence" value="ECO:0007669"/>
    <property type="project" value="InterPro"/>
</dbReference>
<dbReference type="Gene3D" id="3.40.640.10">
    <property type="entry name" value="Type I PLP-dependent aspartate aminotransferase-like (Major domain)"/>
    <property type="match status" value="1"/>
</dbReference>
<evidence type="ECO:0000256" key="3">
    <source>
        <dbReference type="ARBA" id="ARBA00008954"/>
    </source>
</evidence>
<dbReference type="Proteomes" id="UP000322234">
    <property type="component" value="Unassembled WGS sequence"/>
</dbReference>
<comment type="subunit">
    <text evidence="4">Homotetramer.</text>
</comment>
<evidence type="ECO:0000256" key="13">
    <source>
        <dbReference type="SAM" id="MobiDB-lite"/>
    </source>
</evidence>
<feature type="region of interest" description="Disordered" evidence="13">
    <location>
        <begin position="60"/>
        <end position="270"/>
    </location>
</feature>
<dbReference type="InterPro" id="IPR008160">
    <property type="entry name" value="Collagen"/>
</dbReference>
<evidence type="ECO:0000256" key="4">
    <source>
        <dbReference type="ARBA" id="ARBA00011881"/>
    </source>
</evidence>
<comment type="function">
    <text evidence="8">Catalyzes the pyridoxal-phosphate-dependent breakdown of phosphoethanolamine, converting it to ammonia, inorganic phosphate and acetaldehyde.</text>
</comment>
<dbReference type="InterPro" id="IPR049704">
    <property type="entry name" value="Aminotrans_3_PPA_site"/>
</dbReference>
<dbReference type="CDD" id="cd00610">
    <property type="entry name" value="OAT_like"/>
    <property type="match status" value="1"/>
</dbReference>
<evidence type="ECO:0000256" key="8">
    <source>
        <dbReference type="ARBA" id="ARBA00037113"/>
    </source>
</evidence>
<evidence type="ECO:0000256" key="6">
    <source>
        <dbReference type="ARBA" id="ARBA00023128"/>
    </source>
</evidence>
<evidence type="ECO:0000313" key="14">
    <source>
        <dbReference type="EMBL" id="MXQ81582.1"/>
    </source>
</evidence>
<evidence type="ECO:0000256" key="2">
    <source>
        <dbReference type="ARBA" id="ARBA00004173"/>
    </source>
</evidence>
<protein>
    <recommendedName>
        <fullName evidence="10">Ethanolamine-phosphate phospho-lyase</fullName>
        <ecNumber evidence="9">4.2.3.2</ecNumber>
    </recommendedName>
    <alternativeName>
        <fullName evidence="11">Alanine--glyoxylate aminotransferase 2-like 1</fullName>
    </alternativeName>
</protein>